<dbReference type="RefSeq" id="WP_198361947.1">
    <property type="nucleotide sequence ID" value="NZ_CP014855.1"/>
</dbReference>
<gene>
    <name evidence="1" type="ORF">A3K92_01390</name>
</gene>
<dbReference type="EMBL" id="CP014855">
    <property type="protein sequence ID" value="ASJ00228.1"/>
    <property type="molecule type" value="Genomic_DNA"/>
</dbReference>
<dbReference type="AlphaFoldDB" id="A0A2Z2MDS5"/>
<dbReference type="GeneID" id="33331160"/>
<dbReference type="KEGG" id="tgg:A3K92_01390"/>
<name>A0A2Z2MDS5_THEGO</name>
<proteinExistence type="predicted"/>
<keyword evidence="2" id="KW-1185">Reference proteome</keyword>
<accession>A0A2Z2MDS5</accession>
<evidence type="ECO:0000313" key="2">
    <source>
        <dbReference type="Proteomes" id="UP000250134"/>
    </source>
</evidence>
<evidence type="ECO:0008006" key="3">
    <source>
        <dbReference type="Google" id="ProtNLM"/>
    </source>
</evidence>
<protein>
    <recommendedName>
        <fullName evidence="3">KaiC-like domain-containing protein</fullName>
    </recommendedName>
</protein>
<sequence>MDPLDIMAMSTRQLSPTLISHEIGSDVELIIYHLIKRLQPDYEKVVVISFNDAYYSVVKYLRTVYPDAEVTLKNVALVSINPLLEESMNPDMVLSTNDPEIIGGRMRVTFSGMSNVLYVVLGLDIYGVRHTKDLPLMIPAITKTLSLGGNNGILMTFNVRLFPENIVELVNSFSLSVFRLSVKVEGESLKRVLTVVRSPFLEYNLKSWSYMVTKDGLIFMPEKELY</sequence>
<reference evidence="1 2" key="1">
    <citation type="submission" date="2016-03" db="EMBL/GenBank/DDBJ databases">
        <title>Complete genome sequence of Thermococcus gorgonarius.</title>
        <authorList>
            <person name="Oger P.M."/>
        </authorList>
    </citation>
    <scope>NUCLEOTIDE SEQUENCE [LARGE SCALE GENOMIC DNA]</scope>
    <source>
        <strain evidence="1 2">W-12</strain>
    </source>
</reference>
<dbReference type="Proteomes" id="UP000250134">
    <property type="component" value="Chromosome"/>
</dbReference>
<dbReference type="OrthoDB" id="85349at2157"/>
<organism evidence="1 2">
    <name type="scientific">Thermococcus gorgonarius</name>
    <dbReference type="NCBI Taxonomy" id="71997"/>
    <lineage>
        <taxon>Archaea</taxon>
        <taxon>Methanobacteriati</taxon>
        <taxon>Methanobacteriota</taxon>
        <taxon>Thermococci</taxon>
        <taxon>Thermococcales</taxon>
        <taxon>Thermococcaceae</taxon>
        <taxon>Thermococcus</taxon>
    </lineage>
</organism>
<evidence type="ECO:0000313" key="1">
    <source>
        <dbReference type="EMBL" id="ASJ00228.1"/>
    </source>
</evidence>
<dbReference type="Gene3D" id="3.40.50.300">
    <property type="entry name" value="P-loop containing nucleotide triphosphate hydrolases"/>
    <property type="match status" value="1"/>
</dbReference>
<dbReference type="InterPro" id="IPR027417">
    <property type="entry name" value="P-loop_NTPase"/>
</dbReference>